<feature type="transmembrane region" description="Helical" evidence="1">
    <location>
        <begin position="126"/>
        <end position="146"/>
    </location>
</feature>
<feature type="transmembrane region" description="Helical" evidence="1">
    <location>
        <begin position="179"/>
        <end position="208"/>
    </location>
</feature>
<dbReference type="RefSeq" id="WP_156156795.1">
    <property type="nucleotide sequence ID" value="NZ_JYIT01000081.1"/>
</dbReference>
<dbReference type="AlphaFoldDB" id="A0A0F0KQJ8"/>
<comment type="caution">
    <text evidence="3">The sequence shown here is derived from an EMBL/GenBank/DDBJ whole genome shotgun (WGS) entry which is preliminary data.</text>
</comment>
<feature type="transmembrane region" description="Helical" evidence="1">
    <location>
        <begin position="385"/>
        <end position="401"/>
    </location>
</feature>
<dbReference type="Proteomes" id="UP000033448">
    <property type="component" value="Unassembled WGS sequence"/>
</dbReference>
<feature type="transmembrane region" description="Helical" evidence="1">
    <location>
        <begin position="355"/>
        <end position="373"/>
    </location>
</feature>
<feature type="transmembrane region" description="Helical" evidence="1">
    <location>
        <begin position="413"/>
        <end position="436"/>
    </location>
</feature>
<feature type="domain" description="DUF6798" evidence="2">
    <location>
        <begin position="450"/>
        <end position="507"/>
    </location>
</feature>
<dbReference type="PATRIC" id="fig|582680.7.peg.2542"/>
<dbReference type="Pfam" id="PF20604">
    <property type="entry name" value="DUF6798"/>
    <property type="match status" value="1"/>
</dbReference>
<accession>A0A0F0KQJ8</accession>
<feature type="transmembrane region" description="Helical" evidence="1">
    <location>
        <begin position="293"/>
        <end position="317"/>
    </location>
</feature>
<feature type="transmembrane region" description="Helical" evidence="1">
    <location>
        <begin position="152"/>
        <end position="172"/>
    </location>
</feature>
<name>A0A0F0KQJ8_9MICO</name>
<dbReference type="EMBL" id="JYIT01000081">
    <property type="protein sequence ID" value="KJL21526.1"/>
    <property type="molecule type" value="Genomic_DNA"/>
</dbReference>
<evidence type="ECO:0000313" key="4">
    <source>
        <dbReference type="Proteomes" id="UP000033448"/>
    </source>
</evidence>
<evidence type="ECO:0000259" key="2">
    <source>
        <dbReference type="Pfam" id="PF20604"/>
    </source>
</evidence>
<keyword evidence="1" id="KW-1133">Transmembrane helix</keyword>
<keyword evidence="4" id="KW-1185">Reference proteome</keyword>
<reference evidence="3 4" key="1">
    <citation type="submission" date="2015-02" db="EMBL/GenBank/DDBJ databases">
        <title>Draft genome sequences of ten Microbacterium spp. with emphasis on heavy metal contaminated environments.</title>
        <authorList>
            <person name="Corretto E."/>
        </authorList>
    </citation>
    <scope>NUCLEOTIDE SEQUENCE [LARGE SCALE GENOMIC DNA]</scope>
    <source>
        <strain evidence="3 4">DSM 23848</strain>
    </source>
</reference>
<protein>
    <recommendedName>
        <fullName evidence="2">DUF6798 domain-containing protein</fullName>
    </recommendedName>
</protein>
<dbReference type="OrthoDB" id="5139250at2"/>
<evidence type="ECO:0000256" key="1">
    <source>
        <dbReference type="SAM" id="Phobius"/>
    </source>
</evidence>
<evidence type="ECO:0000313" key="3">
    <source>
        <dbReference type="EMBL" id="KJL21526.1"/>
    </source>
</evidence>
<feature type="transmembrane region" description="Helical" evidence="1">
    <location>
        <begin position="98"/>
        <end position="119"/>
    </location>
</feature>
<feature type="transmembrane region" description="Helical" evidence="1">
    <location>
        <begin position="21"/>
        <end position="46"/>
    </location>
</feature>
<sequence>MPGEQLSVPSRALISPRVSRILLPLVLAALMGILGVWSTAGGGYVAGTGDHFVLSPEGLSWVHPDAFKNDWFMQAAPQPHWFFDLITMMGESLGALSAVYALLWMAGLLAAGAATSLLAHRFVPGAPWAMGIAVTLVMAVMPWMMGGTGSPLIAMALPAVQSANLIYLVLAAMLCERRLIVIVVAPLIAILHVQQGSIVLVLLVAMLISTAIRERRLDRAMSVALVLTGGFVAFGLIIRPVASNLQDFVQICDKIIPYHCAAHLWTGKEIASSIGMIVLCALSVFLVPAAKRWLWLTTVGLALLGYSGGFLVDLLRIPLLGTLAQGVNVYRLAAVLLPFAIWGAFAPLLTRARGWRLLIIAGIWGVAWIAVLYTPYLPAPSRTRAILLGLALLVPFAWYLVARHRRGVDDADLRLVTISSGLLVVLLSAVNGGMVLRAPNFTFIGSTELQEWGKEVRDVVPSGDVIVASPRDEWAKLVTQRAVVVDCKDVPYGGAPWREWQKRIEDLGGFQQCVAPGPLLYNTLSADQLIGIADTYSSDFILVNPGVPHTMDDLEAKGWTHVVSPVGSTGADLMRRPR</sequence>
<keyword evidence="1" id="KW-0472">Membrane</keyword>
<organism evidence="3 4">
    <name type="scientific">Microbacterium azadirachtae</name>
    <dbReference type="NCBI Taxonomy" id="582680"/>
    <lineage>
        <taxon>Bacteria</taxon>
        <taxon>Bacillati</taxon>
        <taxon>Actinomycetota</taxon>
        <taxon>Actinomycetes</taxon>
        <taxon>Micrococcales</taxon>
        <taxon>Microbacteriaceae</taxon>
        <taxon>Microbacterium</taxon>
    </lineage>
</organism>
<dbReference type="InterPro" id="IPR046477">
    <property type="entry name" value="DUF6798"/>
</dbReference>
<proteinExistence type="predicted"/>
<keyword evidence="1" id="KW-0812">Transmembrane</keyword>
<gene>
    <name evidence="3" type="ORF">RL72_02487</name>
</gene>
<feature type="transmembrane region" description="Helical" evidence="1">
    <location>
        <begin position="329"/>
        <end position="349"/>
    </location>
</feature>
<feature type="transmembrane region" description="Helical" evidence="1">
    <location>
        <begin position="220"/>
        <end position="238"/>
    </location>
</feature>